<evidence type="ECO:0000256" key="1">
    <source>
        <dbReference type="SAM" id="MobiDB-lite"/>
    </source>
</evidence>
<gene>
    <name evidence="2" type="ORF">K7395_05950</name>
</gene>
<sequence length="95" mass="9462">MISTEVFFSADEESSRYGSGVSGSPSTPWPSGSCTAVGRAVGGRSPAGAGSRTPDHAEDMWADGTSVDDTTPGGNSRGLEDPVISSISPACQPGG</sequence>
<feature type="compositionally biased region" description="Low complexity" evidence="1">
    <location>
        <begin position="18"/>
        <end position="33"/>
    </location>
</feature>
<dbReference type="RefSeq" id="WP_131618262.1">
    <property type="nucleotide sequence ID" value="NZ_CP098609.1"/>
</dbReference>
<keyword evidence="3" id="KW-1185">Reference proteome</keyword>
<evidence type="ECO:0000313" key="2">
    <source>
        <dbReference type="EMBL" id="USC46308.1"/>
    </source>
</evidence>
<dbReference type="EMBL" id="CP098609">
    <property type="protein sequence ID" value="USC46308.1"/>
    <property type="molecule type" value="Genomic_DNA"/>
</dbReference>
<accession>A0ABY4US71</accession>
<dbReference type="Proteomes" id="UP001056079">
    <property type="component" value="Chromosome"/>
</dbReference>
<reference evidence="2" key="1">
    <citation type="submission" date="2021-08" db="EMBL/GenBank/DDBJ databases">
        <title>DNA methylation of m4C regulates biosynthesis of daptomycin in Streptomyces roseosporus L30.</title>
        <authorList>
            <person name="Fang J.-L."/>
        </authorList>
    </citation>
    <scope>NUCLEOTIDE SEQUENCE</scope>
    <source>
        <strain evidence="2">L30</strain>
    </source>
</reference>
<evidence type="ECO:0000313" key="3">
    <source>
        <dbReference type="Proteomes" id="UP001056079"/>
    </source>
</evidence>
<name>A0ABY4US71_STRFL</name>
<proteinExistence type="predicted"/>
<protein>
    <submittedName>
        <fullName evidence="2">Uncharacterized protein</fullName>
    </submittedName>
</protein>
<organism evidence="2 3">
    <name type="scientific">Streptomyces filamentosus</name>
    <name type="common">Streptomyces roseosporus</name>
    <dbReference type="NCBI Taxonomy" id="67294"/>
    <lineage>
        <taxon>Bacteria</taxon>
        <taxon>Bacillati</taxon>
        <taxon>Actinomycetota</taxon>
        <taxon>Actinomycetes</taxon>
        <taxon>Kitasatosporales</taxon>
        <taxon>Streptomycetaceae</taxon>
        <taxon>Streptomyces</taxon>
    </lineage>
</organism>
<feature type="region of interest" description="Disordered" evidence="1">
    <location>
        <begin position="1"/>
        <end position="95"/>
    </location>
</feature>